<comment type="caution">
    <text evidence="4">The sequence shown here is derived from an EMBL/GenBank/DDBJ whole genome shotgun (WGS) entry which is preliminary data.</text>
</comment>
<dbReference type="PANTHER" id="PTHR14021:SF15">
    <property type="entry name" value="IRON-SULFUR CLUSTER CO-CHAPERONE PROTEIN HSCB"/>
    <property type="match status" value="1"/>
</dbReference>
<dbReference type="InterPro" id="IPR004640">
    <property type="entry name" value="HscB"/>
</dbReference>
<dbReference type="GO" id="GO:0001671">
    <property type="term" value="F:ATPase activator activity"/>
    <property type="evidence" value="ECO:0007669"/>
    <property type="project" value="InterPro"/>
</dbReference>
<dbReference type="InterPro" id="IPR009073">
    <property type="entry name" value="HscB_oligo_C"/>
</dbReference>
<dbReference type="PANTHER" id="PTHR14021">
    <property type="entry name" value="IRON-SULFUR CLUSTER CO-CHAPERONE PROTEIN HSCB"/>
    <property type="match status" value="1"/>
</dbReference>
<dbReference type="Pfam" id="PF07743">
    <property type="entry name" value="HSCB_C"/>
    <property type="match status" value="1"/>
</dbReference>
<dbReference type="GO" id="GO:0051087">
    <property type="term" value="F:protein-folding chaperone binding"/>
    <property type="evidence" value="ECO:0007669"/>
    <property type="project" value="InterPro"/>
</dbReference>
<dbReference type="OrthoDB" id="448954at2759"/>
<evidence type="ECO:0000256" key="1">
    <source>
        <dbReference type="ARBA" id="ARBA00010476"/>
    </source>
</evidence>
<evidence type="ECO:0000313" key="4">
    <source>
        <dbReference type="EMBL" id="KAG2178092.1"/>
    </source>
</evidence>
<keyword evidence="5" id="KW-1185">Reference proteome</keyword>
<dbReference type="NCBIfam" id="TIGR00714">
    <property type="entry name" value="hscB"/>
    <property type="match status" value="1"/>
</dbReference>
<dbReference type="InterPro" id="IPR036386">
    <property type="entry name" value="HscB_C_sf"/>
</dbReference>
<dbReference type="EMBL" id="JAEPQZ010000008">
    <property type="protein sequence ID" value="KAG2178092.1"/>
    <property type="molecule type" value="Genomic_DNA"/>
</dbReference>
<dbReference type="SUPFAM" id="SSF47144">
    <property type="entry name" value="HSC20 (HSCB), C-terminal oligomerisation domain"/>
    <property type="match status" value="1"/>
</dbReference>
<dbReference type="GO" id="GO:0051259">
    <property type="term" value="P:protein complex oligomerization"/>
    <property type="evidence" value="ECO:0007669"/>
    <property type="project" value="InterPro"/>
</dbReference>
<dbReference type="SUPFAM" id="SSF46565">
    <property type="entry name" value="Chaperone J-domain"/>
    <property type="match status" value="1"/>
</dbReference>
<dbReference type="Gene3D" id="1.20.1280.20">
    <property type="entry name" value="HscB, C-terminal domain"/>
    <property type="match status" value="1"/>
</dbReference>
<name>A0A8H7PPW5_MORIS</name>
<sequence>MTRVLTRPRTILPQRSLTTPLAVQVERIRYFSTNNSAAEEHKVCWKCDHIVPQVDMHCSNDDCGAIQKVPKDINFFETLQAGLGENASEPIYDVDVKKLRLIFLRKQQQVHPDSYAQKSTEEYQLAQNQSSFLNKAYNTLKEPLARAQYMLALNGIEVSESESLEDPELLMEVMEVREQMEDCETEEDIEKLRLDNEEKIEHTASQLTKAFKSKDLEEAKALAVQLQYWDNIRRAIVDWAPGKRIELQH</sequence>
<gene>
    <name evidence="4" type="ORF">INT43_003345</name>
</gene>
<accession>A0A8H7PPW5</accession>
<evidence type="ECO:0000313" key="5">
    <source>
        <dbReference type="Proteomes" id="UP000654370"/>
    </source>
</evidence>
<evidence type="ECO:0000259" key="3">
    <source>
        <dbReference type="Pfam" id="PF07743"/>
    </source>
</evidence>
<protein>
    <recommendedName>
        <fullName evidence="3">Co-chaperone HscB C-terminal oligomerisation domain-containing protein</fullName>
    </recommendedName>
</protein>
<dbReference type="AlphaFoldDB" id="A0A8H7PPW5"/>
<comment type="similarity">
    <text evidence="1">Belongs to the HscB family.</text>
</comment>
<dbReference type="InterPro" id="IPR036869">
    <property type="entry name" value="J_dom_sf"/>
</dbReference>
<dbReference type="GO" id="GO:0005739">
    <property type="term" value="C:mitochondrion"/>
    <property type="evidence" value="ECO:0007669"/>
    <property type="project" value="TreeGrafter"/>
</dbReference>
<dbReference type="GO" id="GO:0044571">
    <property type="term" value="P:[2Fe-2S] cluster assembly"/>
    <property type="evidence" value="ECO:0007669"/>
    <property type="project" value="InterPro"/>
</dbReference>
<dbReference type="Gene3D" id="1.10.287.110">
    <property type="entry name" value="DnaJ domain"/>
    <property type="match status" value="1"/>
</dbReference>
<proteinExistence type="inferred from homology"/>
<organism evidence="4 5">
    <name type="scientific">Mortierella isabellina</name>
    <name type="common">Filamentous fungus</name>
    <name type="synonym">Umbelopsis isabellina</name>
    <dbReference type="NCBI Taxonomy" id="91625"/>
    <lineage>
        <taxon>Eukaryota</taxon>
        <taxon>Fungi</taxon>
        <taxon>Fungi incertae sedis</taxon>
        <taxon>Mucoromycota</taxon>
        <taxon>Mucoromycotina</taxon>
        <taxon>Umbelopsidomycetes</taxon>
        <taxon>Umbelopsidales</taxon>
        <taxon>Umbelopsidaceae</taxon>
        <taxon>Umbelopsis</taxon>
    </lineage>
</organism>
<keyword evidence="2" id="KW-0143">Chaperone</keyword>
<feature type="domain" description="Co-chaperone HscB C-terminal oligomerisation" evidence="3">
    <location>
        <begin position="165"/>
        <end position="236"/>
    </location>
</feature>
<evidence type="ECO:0000256" key="2">
    <source>
        <dbReference type="ARBA" id="ARBA00023186"/>
    </source>
</evidence>
<dbReference type="Proteomes" id="UP000654370">
    <property type="component" value="Unassembled WGS sequence"/>
</dbReference>
<reference evidence="4" key="1">
    <citation type="submission" date="2020-12" db="EMBL/GenBank/DDBJ databases">
        <title>Metabolic potential, ecology and presence of endohyphal bacteria is reflected in genomic diversity of Mucoromycotina.</title>
        <authorList>
            <person name="Muszewska A."/>
            <person name="Okrasinska A."/>
            <person name="Steczkiewicz K."/>
            <person name="Drgas O."/>
            <person name="Orlowska M."/>
            <person name="Perlinska-Lenart U."/>
            <person name="Aleksandrzak-Piekarczyk T."/>
            <person name="Szatraj K."/>
            <person name="Zielenkiewicz U."/>
            <person name="Pilsyk S."/>
            <person name="Malc E."/>
            <person name="Mieczkowski P."/>
            <person name="Kruszewska J.S."/>
            <person name="Biernat P."/>
            <person name="Pawlowska J."/>
        </authorList>
    </citation>
    <scope>NUCLEOTIDE SEQUENCE</scope>
    <source>
        <strain evidence="4">WA0000067209</strain>
    </source>
</reference>